<dbReference type="SFLD" id="SFLDS00029">
    <property type="entry name" value="Radical_SAM"/>
    <property type="match status" value="1"/>
</dbReference>
<comment type="cofactor">
    <cofactor evidence="2 15">
        <name>pyridoxal 5'-phosphate</name>
        <dbReference type="ChEBI" id="CHEBI:597326"/>
    </cofactor>
</comment>
<dbReference type="CDD" id="cd01335">
    <property type="entry name" value="Radical_SAM"/>
    <property type="match status" value="1"/>
</dbReference>
<evidence type="ECO:0000256" key="8">
    <source>
        <dbReference type="ARBA" id="ARBA00022691"/>
    </source>
</evidence>
<dbReference type="GO" id="GO:0050066">
    <property type="term" value="F:L-lysine 2,3-aminomutase activity"/>
    <property type="evidence" value="ECO:0007669"/>
    <property type="project" value="UniProtKB-EC"/>
</dbReference>
<keyword evidence="12 14" id="KW-0411">Iron-sulfur</keyword>
<evidence type="ECO:0000256" key="5">
    <source>
        <dbReference type="ARBA" id="ARBA00012144"/>
    </source>
</evidence>
<dbReference type="InterPro" id="IPR022459">
    <property type="entry name" value="Lysine_aminomutase"/>
</dbReference>
<dbReference type="PIRSF" id="PIRSF004911">
    <property type="entry name" value="DUF160"/>
    <property type="match status" value="1"/>
</dbReference>
<dbReference type="Pfam" id="PF12544">
    <property type="entry name" value="LAM_C"/>
    <property type="match status" value="1"/>
</dbReference>
<comment type="cofactor">
    <cofactor evidence="3">
        <name>[4Fe-4S] cluster</name>
        <dbReference type="ChEBI" id="CHEBI:49883"/>
    </cofactor>
</comment>
<evidence type="ECO:0000256" key="9">
    <source>
        <dbReference type="ARBA" id="ARBA00022723"/>
    </source>
</evidence>
<comment type="similarity">
    <text evidence="4">Belongs to the radical SAM superfamily. KamA family.</text>
</comment>
<gene>
    <name evidence="17" type="primary">ablA</name>
    <name evidence="17" type="ORF">DHW61_03815</name>
</gene>
<dbReference type="PROSITE" id="PS51918">
    <property type="entry name" value="RADICAL_SAM"/>
    <property type="match status" value="1"/>
</dbReference>
<dbReference type="Gene3D" id="3.20.20.70">
    <property type="entry name" value="Aldolase class I"/>
    <property type="match status" value="1"/>
</dbReference>
<feature type="modified residue" description="N6-(pyridoxal phosphate)lysine" evidence="15">
    <location>
        <position position="336"/>
    </location>
</feature>
<dbReference type="EC" id="5.4.3.2" evidence="5"/>
<evidence type="ECO:0000313" key="17">
    <source>
        <dbReference type="EMBL" id="HCL01533.1"/>
    </source>
</evidence>
<accession>A0A3D2X4G7</accession>
<evidence type="ECO:0000259" key="16">
    <source>
        <dbReference type="PROSITE" id="PS51918"/>
    </source>
</evidence>
<keyword evidence="10 15" id="KW-0663">Pyridoxal phosphate</keyword>
<feature type="binding site" evidence="14">
    <location>
        <position position="128"/>
    </location>
    <ligand>
        <name>[4Fe-4S] cluster</name>
        <dbReference type="ChEBI" id="CHEBI:49883"/>
        <note>4Fe-4S-S-AdoMet</note>
    </ligand>
</feature>
<evidence type="ECO:0000256" key="12">
    <source>
        <dbReference type="ARBA" id="ARBA00023014"/>
    </source>
</evidence>
<feature type="binding site" evidence="14">
    <location>
        <position position="131"/>
    </location>
    <ligand>
        <name>[4Fe-4S] cluster</name>
        <dbReference type="ChEBI" id="CHEBI:49883"/>
        <note>4Fe-4S-S-AdoMet</note>
    </ligand>
</feature>
<evidence type="ECO:0000256" key="3">
    <source>
        <dbReference type="ARBA" id="ARBA00001966"/>
    </source>
</evidence>
<dbReference type="Gene3D" id="6.10.140.1170">
    <property type="match status" value="1"/>
</dbReference>
<dbReference type="PANTHER" id="PTHR30538">
    <property type="entry name" value="LYSINE 2,3-AMINOMUTASE-RELATED"/>
    <property type="match status" value="1"/>
</dbReference>
<dbReference type="SFLD" id="SFLDF00283">
    <property type="entry name" value="L-lysine_2_3-aminomutase_(LAM"/>
    <property type="match status" value="1"/>
</dbReference>
<organism evidence="17 18">
    <name type="scientific">Lachnoclostridium phytofermentans</name>
    <dbReference type="NCBI Taxonomy" id="66219"/>
    <lineage>
        <taxon>Bacteria</taxon>
        <taxon>Bacillati</taxon>
        <taxon>Bacillota</taxon>
        <taxon>Clostridia</taxon>
        <taxon>Lachnospirales</taxon>
        <taxon>Lachnospiraceae</taxon>
    </lineage>
</organism>
<reference evidence="17 18" key="1">
    <citation type="journal article" date="2018" name="Nat. Biotechnol.">
        <title>A standardized bacterial taxonomy based on genome phylogeny substantially revises the tree of life.</title>
        <authorList>
            <person name="Parks D.H."/>
            <person name="Chuvochina M."/>
            <person name="Waite D.W."/>
            <person name="Rinke C."/>
            <person name="Skarshewski A."/>
            <person name="Chaumeil P.A."/>
            <person name="Hugenholtz P."/>
        </authorList>
    </citation>
    <scope>NUCLEOTIDE SEQUENCE [LARGE SCALE GENOMIC DNA]</scope>
    <source>
        <strain evidence="17">UBA11728</strain>
    </source>
</reference>
<dbReference type="SUPFAM" id="SSF102114">
    <property type="entry name" value="Radical SAM enzymes"/>
    <property type="match status" value="1"/>
</dbReference>
<feature type="domain" description="Radical SAM core" evidence="16">
    <location>
        <begin position="110"/>
        <end position="322"/>
    </location>
</feature>
<keyword evidence="7 14" id="KW-0004">4Fe-4S</keyword>
<sequence>MSEHIFHGNLIPDSDWYDWRWQFRNRITTVPELTESIELTEQEKQEITQCLGKFRMAITPYYASLMDPSDRNCPIRMQAVPSNLENRILPCEMADPLNEEGESPVPGIVHRYPDRVLFLVTHQCSMYCRHCTRRRLVGEEDMVISDKEVDTAVEYIRSKEEIRDVLISGGDPLTMSDEKLEHILKKLRSIEHVEIIRIGTRVPVVLPMRITPELTNMLHKYEPIWINTHFNHPKEITDVSMNACARLVEAGIPLGNQSVLLRSINDSTDIMKDLLLKLVKNRIRPYYLYQCDLSQGLGHFRTRVETGIEIIHHLQGYISGYAIPKFVIDAPGGGGKIPVNPEYIISIDDYEVVMRNYKGALYTYPQPPDIRYEKEFHLNAQKVFRENDDSKK</sequence>
<dbReference type="GO" id="GO:0046872">
    <property type="term" value="F:metal ion binding"/>
    <property type="evidence" value="ECO:0007669"/>
    <property type="project" value="UniProtKB-KW"/>
</dbReference>
<dbReference type="Pfam" id="PF04055">
    <property type="entry name" value="Radical_SAM"/>
    <property type="match status" value="1"/>
</dbReference>
<evidence type="ECO:0000256" key="10">
    <source>
        <dbReference type="ARBA" id="ARBA00022898"/>
    </source>
</evidence>
<dbReference type="Proteomes" id="UP000262969">
    <property type="component" value="Unassembled WGS sequence"/>
</dbReference>
<dbReference type="InterPro" id="IPR007197">
    <property type="entry name" value="rSAM"/>
</dbReference>
<protein>
    <recommendedName>
        <fullName evidence="6">L-lysine 2,3-aminomutase</fullName>
        <ecNumber evidence="5">5.4.3.2</ecNumber>
    </recommendedName>
</protein>
<dbReference type="SFLD" id="SFLDG01070">
    <property type="entry name" value="PLP-dependent"/>
    <property type="match status" value="1"/>
</dbReference>
<dbReference type="GO" id="GO:0051539">
    <property type="term" value="F:4 iron, 4 sulfur cluster binding"/>
    <property type="evidence" value="ECO:0007669"/>
    <property type="project" value="UniProtKB-KW"/>
</dbReference>
<evidence type="ECO:0000256" key="6">
    <source>
        <dbReference type="ARBA" id="ARBA00022363"/>
    </source>
</evidence>
<comment type="caution">
    <text evidence="17">The sequence shown here is derived from an EMBL/GenBank/DDBJ whole genome shotgun (WGS) entry which is preliminary data.</text>
</comment>
<dbReference type="NCBIfam" id="TIGR03820">
    <property type="entry name" value="lys_2_3_AblA"/>
    <property type="match status" value="1"/>
</dbReference>
<keyword evidence="11" id="KW-0408">Iron</keyword>
<dbReference type="FunFam" id="3.20.20.70:FF:000095">
    <property type="entry name" value="Lysine 2,3-aminomutase"/>
    <property type="match status" value="1"/>
</dbReference>
<evidence type="ECO:0000256" key="7">
    <source>
        <dbReference type="ARBA" id="ARBA00022485"/>
    </source>
</evidence>
<evidence type="ECO:0000256" key="4">
    <source>
        <dbReference type="ARBA" id="ARBA00008703"/>
    </source>
</evidence>
<proteinExistence type="inferred from homology"/>
<dbReference type="InterPro" id="IPR025895">
    <property type="entry name" value="LAM_C_dom"/>
</dbReference>
<name>A0A3D2X4G7_9FIRM</name>
<feature type="binding site" evidence="14">
    <location>
        <position position="124"/>
    </location>
    <ligand>
        <name>[4Fe-4S] cluster</name>
        <dbReference type="ChEBI" id="CHEBI:49883"/>
        <note>4Fe-4S-S-AdoMet</note>
    </ligand>
</feature>
<evidence type="ECO:0000256" key="13">
    <source>
        <dbReference type="ARBA" id="ARBA00023235"/>
    </source>
</evidence>
<evidence type="ECO:0000256" key="2">
    <source>
        <dbReference type="ARBA" id="ARBA00001933"/>
    </source>
</evidence>
<dbReference type="AlphaFoldDB" id="A0A3D2X4G7"/>
<evidence type="ECO:0000256" key="1">
    <source>
        <dbReference type="ARBA" id="ARBA00000911"/>
    </source>
</evidence>
<comment type="catalytic activity">
    <reaction evidence="1">
        <text>L-lysine = (3S)-3,6-diaminohexanoate</text>
        <dbReference type="Rhea" id="RHEA:19177"/>
        <dbReference type="ChEBI" id="CHEBI:32551"/>
        <dbReference type="ChEBI" id="CHEBI:57434"/>
        <dbReference type="EC" id="5.4.3.2"/>
    </reaction>
</comment>
<dbReference type="InterPro" id="IPR003739">
    <property type="entry name" value="Lys_aminomutase/Glu_NH3_mut"/>
</dbReference>
<evidence type="ECO:0000256" key="11">
    <source>
        <dbReference type="ARBA" id="ARBA00023004"/>
    </source>
</evidence>
<keyword evidence="9 14" id="KW-0479">Metal-binding</keyword>
<keyword evidence="8" id="KW-0949">S-adenosyl-L-methionine</keyword>
<keyword evidence="13" id="KW-0413">Isomerase</keyword>
<dbReference type="NCBIfam" id="TIGR00238">
    <property type="entry name" value="KamA family radical SAM protein"/>
    <property type="match status" value="1"/>
</dbReference>
<evidence type="ECO:0000256" key="15">
    <source>
        <dbReference type="PIRSR" id="PIRSR603739-50"/>
    </source>
</evidence>
<dbReference type="InterPro" id="IPR013785">
    <property type="entry name" value="Aldolase_TIM"/>
</dbReference>
<dbReference type="Gene3D" id="6.20.120.40">
    <property type="match status" value="1"/>
</dbReference>
<dbReference type="InterPro" id="IPR058240">
    <property type="entry name" value="rSAM_sf"/>
</dbReference>
<evidence type="ECO:0000313" key="18">
    <source>
        <dbReference type="Proteomes" id="UP000262969"/>
    </source>
</evidence>
<dbReference type="PANTHER" id="PTHR30538:SF1">
    <property type="entry name" value="L-LYSINE 2,3-AMINOMUTASE"/>
    <property type="match status" value="1"/>
</dbReference>
<dbReference type="EMBL" id="DPVV01000132">
    <property type="protein sequence ID" value="HCL01533.1"/>
    <property type="molecule type" value="Genomic_DNA"/>
</dbReference>
<evidence type="ECO:0000256" key="14">
    <source>
        <dbReference type="PIRSR" id="PIRSR004911-1"/>
    </source>
</evidence>